<dbReference type="RefSeq" id="WP_280162883.1">
    <property type="nucleotide sequence ID" value="NZ_CP093428.1"/>
</dbReference>
<evidence type="ECO:0000313" key="1">
    <source>
        <dbReference type="EMBL" id="WGK91260.1"/>
    </source>
</evidence>
<gene>
    <name evidence="1" type="ORF">MOQ58_03460</name>
</gene>
<proteinExistence type="predicted"/>
<keyword evidence="2" id="KW-1185">Reference proteome</keyword>
<evidence type="ECO:0000313" key="2">
    <source>
        <dbReference type="Proteomes" id="UP001243713"/>
    </source>
</evidence>
<dbReference type="Proteomes" id="UP001243713">
    <property type="component" value="Chromosome"/>
</dbReference>
<reference evidence="1 2" key="1">
    <citation type="submission" date="2022-03" db="EMBL/GenBank/DDBJ databases">
        <title>Plant growth promoting endophytes with ACC deaminase activity.</title>
        <authorList>
            <person name="Charles T."/>
            <person name="Van Dyk A."/>
            <person name="Cheng J."/>
            <person name="Heil J."/>
        </authorList>
    </citation>
    <scope>NUCLEOTIDE SEQUENCE [LARGE SCALE GENOMIC DNA]</scope>
    <source>
        <strain evidence="1 2">8R6</strain>
    </source>
</reference>
<accession>A0ABY8MV59</accession>
<sequence>MTVVSDRLRTTIDSTTGLELTSDTQTGEVLASRKITIKKHTITADVGKQCRHPVDARTSEELAEILSVHDHWADNLLVESDKLLDLLDAGEISPGAIKVFRNILVELAGRNLWFGRLADLGTKREVADLNKIGLIRVVKQGPTLPTKVLVHPWYGWRGDLSARQIYLGQWLRIGAGD</sequence>
<name>A0ABY8MV59_9PSED</name>
<dbReference type="EMBL" id="CP093428">
    <property type="protein sequence ID" value="WGK91260.1"/>
    <property type="molecule type" value="Genomic_DNA"/>
</dbReference>
<organism evidence="1 2">
    <name type="scientific">Pseudomonas migulae</name>
    <dbReference type="NCBI Taxonomy" id="78543"/>
    <lineage>
        <taxon>Bacteria</taxon>
        <taxon>Pseudomonadati</taxon>
        <taxon>Pseudomonadota</taxon>
        <taxon>Gammaproteobacteria</taxon>
        <taxon>Pseudomonadales</taxon>
        <taxon>Pseudomonadaceae</taxon>
        <taxon>Pseudomonas</taxon>
    </lineage>
</organism>
<protein>
    <submittedName>
        <fullName evidence="1">Uncharacterized protein</fullName>
    </submittedName>
</protein>